<evidence type="ECO:0000259" key="2">
    <source>
        <dbReference type="Pfam" id="PF14111"/>
    </source>
</evidence>
<feature type="domain" description="DUF4283" evidence="2">
    <location>
        <begin position="28"/>
        <end position="109"/>
    </location>
</feature>
<sequence length="141" mass="16757">MEEELENLNIVDEEEQPIHNQEEEEENEDDFNLCLVGKVLTSSAVHFLLMRNILAELWHPMEGISITEIEEKRSMFRFFNKLDLKRVLDGIPWFFNRHLIIFHQLEKHEDSIQVPLVFSNFWVQIYNLPVGSMSKGMARQL</sequence>
<reference evidence="3 4" key="1">
    <citation type="journal article" date="2019" name="Genome Biol. Evol.">
        <title>Insights into the evolution of the New World diploid cottons (Gossypium, subgenus Houzingenia) based on genome sequencing.</title>
        <authorList>
            <person name="Grover C.E."/>
            <person name="Arick M.A. 2nd"/>
            <person name="Thrash A."/>
            <person name="Conover J.L."/>
            <person name="Sanders W.S."/>
            <person name="Peterson D.G."/>
            <person name="Frelichowski J.E."/>
            <person name="Scheffler J.A."/>
            <person name="Scheffler B.E."/>
            <person name="Wendel J.F."/>
        </authorList>
    </citation>
    <scope>NUCLEOTIDE SEQUENCE [LARGE SCALE GENOMIC DNA]</scope>
    <source>
        <strain evidence="3">185</strain>
        <tissue evidence="3">Leaf</tissue>
    </source>
</reference>
<feature type="non-terminal residue" evidence="3">
    <location>
        <position position="141"/>
    </location>
</feature>
<evidence type="ECO:0000256" key="1">
    <source>
        <dbReference type="SAM" id="MobiDB-lite"/>
    </source>
</evidence>
<dbReference type="PANTHER" id="PTHR31286:SF153">
    <property type="entry name" value="DUF4283 DOMAIN PROTEIN"/>
    <property type="match status" value="1"/>
</dbReference>
<evidence type="ECO:0000313" key="4">
    <source>
        <dbReference type="Proteomes" id="UP000593577"/>
    </source>
</evidence>
<protein>
    <recommendedName>
        <fullName evidence="2">DUF4283 domain-containing protein</fullName>
    </recommendedName>
</protein>
<dbReference type="PANTHER" id="PTHR31286">
    <property type="entry name" value="GLYCINE-RICH CELL WALL STRUCTURAL PROTEIN 1.8-LIKE"/>
    <property type="match status" value="1"/>
</dbReference>
<keyword evidence="4" id="KW-1185">Reference proteome</keyword>
<feature type="region of interest" description="Disordered" evidence="1">
    <location>
        <begin position="1"/>
        <end position="26"/>
    </location>
</feature>
<dbReference type="InterPro" id="IPR040256">
    <property type="entry name" value="At4g02000-like"/>
</dbReference>
<dbReference type="AlphaFoldDB" id="A0A7J8WPD5"/>
<evidence type="ECO:0000313" key="3">
    <source>
        <dbReference type="EMBL" id="MBA0676459.1"/>
    </source>
</evidence>
<name>A0A7J8WPD5_GOSAI</name>
<comment type="caution">
    <text evidence="3">The sequence shown here is derived from an EMBL/GenBank/DDBJ whole genome shotgun (WGS) entry which is preliminary data.</text>
</comment>
<accession>A0A7J8WPD5</accession>
<dbReference type="Proteomes" id="UP000593577">
    <property type="component" value="Unassembled WGS sequence"/>
</dbReference>
<proteinExistence type="predicted"/>
<feature type="compositionally biased region" description="Acidic residues" evidence="1">
    <location>
        <begin position="1"/>
        <end position="15"/>
    </location>
</feature>
<dbReference type="Pfam" id="PF14111">
    <property type="entry name" value="DUF4283"/>
    <property type="match status" value="1"/>
</dbReference>
<gene>
    <name evidence="3" type="ORF">Goari_017935</name>
</gene>
<dbReference type="InterPro" id="IPR025558">
    <property type="entry name" value="DUF4283"/>
</dbReference>
<organism evidence="3 4">
    <name type="scientific">Gossypium aridum</name>
    <name type="common">American cotton</name>
    <name type="synonym">Erioxylum aridum</name>
    <dbReference type="NCBI Taxonomy" id="34290"/>
    <lineage>
        <taxon>Eukaryota</taxon>
        <taxon>Viridiplantae</taxon>
        <taxon>Streptophyta</taxon>
        <taxon>Embryophyta</taxon>
        <taxon>Tracheophyta</taxon>
        <taxon>Spermatophyta</taxon>
        <taxon>Magnoliopsida</taxon>
        <taxon>eudicotyledons</taxon>
        <taxon>Gunneridae</taxon>
        <taxon>Pentapetalae</taxon>
        <taxon>rosids</taxon>
        <taxon>malvids</taxon>
        <taxon>Malvales</taxon>
        <taxon>Malvaceae</taxon>
        <taxon>Malvoideae</taxon>
        <taxon>Gossypium</taxon>
    </lineage>
</organism>
<dbReference type="EMBL" id="JABFAA010000002">
    <property type="protein sequence ID" value="MBA0676459.1"/>
    <property type="molecule type" value="Genomic_DNA"/>
</dbReference>